<dbReference type="EMBL" id="NIVX01000026">
    <property type="protein sequence ID" value="OWQ78003.1"/>
    <property type="molecule type" value="Genomic_DNA"/>
</dbReference>
<comment type="caution">
    <text evidence="1">The sequence shown here is derived from an EMBL/GenBank/DDBJ whole genome shotgun (WGS) entry which is preliminary data.</text>
</comment>
<name>A0A246IDA1_STEMA</name>
<gene>
    <name evidence="1" type="ORF">CEE63_03055</name>
</gene>
<sequence>MKEIKKRGLSASWGQFRFHRLLSLFTEEMKRQDVAEGFWDSAVIQLRASMKPEVSKSRPVELAGPGQSLSALRQLAVAVVGSMSEEDLRALKLPLGAVMDAIKRAG</sequence>
<accession>A0A246IDA1</accession>
<evidence type="ECO:0000313" key="1">
    <source>
        <dbReference type="EMBL" id="OWQ78003.1"/>
    </source>
</evidence>
<organism evidence="1 2">
    <name type="scientific">Stenotrophomonas maltophilia</name>
    <name type="common">Pseudomonas maltophilia</name>
    <name type="synonym">Xanthomonas maltophilia</name>
    <dbReference type="NCBI Taxonomy" id="40324"/>
    <lineage>
        <taxon>Bacteria</taxon>
        <taxon>Pseudomonadati</taxon>
        <taxon>Pseudomonadota</taxon>
        <taxon>Gammaproteobacteria</taxon>
        <taxon>Lysobacterales</taxon>
        <taxon>Lysobacteraceae</taxon>
        <taxon>Stenotrophomonas</taxon>
        <taxon>Stenotrophomonas maltophilia group</taxon>
    </lineage>
</organism>
<proteinExistence type="predicted"/>
<protein>
    <submittedName>
        <fullName evidence="1">Uncharacterized protein</fullName>
    </submittedName>
</protein>
<dbReference type="Proteomes" id="UP000197090">
    <property type="component" value="Unassembled WGS sequence"/>
</dbReference>
<reference evidence="1 2" key="1">
    <citation type="submission" date="2017-06" db="EMBL/GenBank/DDBJ databases">
        <authorList>
            <person name="Kim H.J."/>
            <person name="Triplett B.A."/>
        </authorList>
    </citation>
    <scope>NUCLEOTIDE SEQUENCE [LARGE SCALE GENOMIC DNA]</scope>
    <source>
        <strain evidence="1 2">594</strain>
    </source>
</reference>
<dbReference type="AlphaFoldDB" id="A0A246IDA1"/>
<evidence type="ECO:0000313" key="2">
    <source>
        <dbReference type="Proteomes" id="UP000197090"/>
    </source>
</evidence>